<protein>
    <submittedName>
        <fullName evidence="3">ATP-dependent DNA helicase</fullName>
    </submittedName>
</protein>
<dbReference type="Pfam" id="PF14214">
    <property type="entry name" value="Helitron_like_N"/>
    <property type="match status" value="1"/>
</dbReference>
<evidence type="ECO:0000313" key="4">
    <source>
        <dbReference type="Proteomes" id="UP001054945"/>
    </source>
</evidence>
<dbReference type="GO" id="GO:0004386">
    <property type="term" value="F:helicase activity"/>
    <property type="evidence" value="ECO:0007669"/>
    <property type="project" value="UniProtKB-KW"/>
</dbReference>
<proteinExistence type="predicted"/>
<accession>A0AAV4V9C3</accession>
<name>A0AAV4V9C3_CAEEX</name>
<reference evidence="3 4" key="1">
    <citation type="submission" date="2021-06" db="EMBL/GenBank/DDBJ databases">
        <title>Caerostris extrusa draft genome.</title>
        <authorList>
            <person name="Kono N."/>
            <person name="Arakawa K."/>
        </authorList>
    </citation>
    <scope>NUCLEOTIDE SEQUENCE [LARGE SCALE GENOMIC DNA]</scope>
</reference>
<gene>
    <name evidence="3" type="primary">AVEN_128747_1</name>
    <name evidence="3" type="ORF">CEXT_430581</name>
</gene>
<dbReference type="PANTHER" id="PTHR45786">
    <property type="entry name" value="DNA BINDING PROTEIN-LIKE"/>
    <property type="match status" value="1"/>
</dbReference>
<dbReference type="PANTHER" id="PTHR45786:SF74">
    <property type="entry name" value="ATP-DEPENDENT DNA HELICASE"/>
    <property type="match status" value="1"/>
</dbReference>
<keyword evidence="3" id="KW-0378">Hydrolase</keyword>
<feature type="domain" description="Helitron helicase-like" evidence="2">
    <location>
        <begin position="78"/>
        <end position="157"/>
    </location>
</feature>
<dbReference type="EMBL" id="BPLR01014138">
    <property type="protein sequence ID" value="GIY66653.1"/>
    <property type="molecule type" value="Genomic_DNA"/>
</dbReference>
<organism evidence="3 4">
    <name type="scientific">Caerostris extrusa</name>
    <name type="common">Bark spider</name>
    <name type="synonym">Caerostris bankana</name>
    <dbReference type="NCBI Taxonomy" id="172846"/>
    <lineage>
        <taxon>Eukaryota</taxon>
        <taxon>Metazoa</taxon>
        <taxon>Ecdysozoa</taxon>
        <taxon>Arthropoda</taxon>
        <taxon>Chelicerata</taxon>
        <taxon>Arachnida</taxon>
        <taxon>Araneae</taxon>
        <taxon>Araneomorphae</taxon>
        <taxon>Entelegynae</taxon>
        <taxon>Araneoidea</taxon>
        <taxon>Araneidae</taxon>
        <taxon>Caerostris</taxon>
    </lineage>
</organism>
<dbReference type="InterPro" id="IPR025476">
    <property type="entry name" value="Helitron_helicase-like"/>
</dbReference>
<evidence type="ECO:0000313" key="3">
    <source>
        <dbReference type="EMBL" id="GIY66653.1"/>
    </source>
</evidence>
<keyword evidence="3" id="KW-0067">ATP-binding</keyword>
<dbReference type="AlphaFoldDB" id="A0AAV4V9C3"/>
<dbReference type="Proteomes" id="UP001054945">
    <property type="component" value="Unassembled WGS sequence"/>
</dbReference>
<evidence type="ECO:0000256" key="1">
    <source>
        <dbReference type="SAM" id="MobiDB-lite"/>
    </source>
</evidence>
<sequence length="186" mass="21389">MPKLLSDNHAIVINPDKTPAGEHIRRFNAPVVDDVAGIMVGDRSASRQIVIRRRDNNLQFIADTHRAETNKNVSSKDYYAYRLMIRCGQDNVILRCLELCQQFMVDMYVKIESERLRYLRHNQQKLRAEEYIHLRDAIANNADTAEIGNSVILPSSSYIEEKPNSTERKKRFGDNTAMLPERAMPG</sequence>
<keyword evidence="4" id="KW-1185">Reference proteome</keyword>
<comment type="caution">
    <text evidence="3">The sequence shown here is derived from an EMBL/GenBank/DDBJ whole genome shotgun (WGS) entry which is preliminary data.</text>
</comment>
<keyword evidence="3" id="KW-0347">Helicase</keyword>
<feature type="region of interest" description="Disordered" evidence="1">
    <location>
        <begin position="158"/>
        <end position="186"/>
    </location>
</feature>
<keyword evidence="3" id="KW-0547">Nucleotide-binding</keyword>
<evidence type="ECO:0000259" key="2">
    <source>
        <dbReference type="Pfam" id="PF14214"/>
    </source>
</evidence>